<proteinExistence type="predicted"/>
<comment type="caution">
    <text evidence="1">The sequence shown here is derived from an EMBL/GenBank/DDBJ whole genome shotgun (WGS) entry which is preliminary data.</text>
</comment>
<sequence length="257" mass="28284">MLTASILSFLPMKKIRRAKGWLDKGSYKGDLASKAKCLRKISYILDFTQPFDFKTCLFLLSVFALLAYCLFSIRDPTDQIPNFPEAVSLLKQGALEVQNKVGDARGGGGCDNSSIRCVPSWHSCKCFKTSLEGRCPLRNGMYSAYVMLPPPLSMMGAMAWALPDRRVRLLVRRSPTVDSVITVCQKSHGPCLVTQEGRHSLELIFVILMLNCRGLPIATQWGQHPLDLDLLVCSINVGSPLSDAIRAISIGIGFVAC</sequence>
<accession>A0AAD5IXD2</accession>
<reference evidence="1" key="1">
    <citation type="journal article" date="2022" name="Plant J.">
        <title>Strategies of tolerance reflected in two North American maple genomes.</title>
        <authorList>
            <person name="McEvoy S.L."/>
            <person name="Sezen U.U."/>
            <person name="Trouern-Trend A."/>
            <person name="McMahon S.M."/>
            <person name="Schaberg P.G."/>
            <person name="Yang J."/>
            <person name="Wegrzyn J.L."/>
            <person name="Swenson N.G."/>
        </authorList>
    </citation>
    <scope>NUCLEOTIDE SEQUENCE</scope>
    <source>
        <strain evidence="1">91603</strain>
    </source>
</reference>
<evidence type="ECO:0000313" key="2">
    <source>
        <dbReference type="Proteomes" id="UP001064489"/>
    </source>
</evidence>
<evidence type="ECO:0000313" key="1">
    <source>
        <dbReference type="EMBL" id="KAI9178386.1"/>
    </source>
</evidence>
<name>A0AAD5IXD2_ACENE</name>
<organism evidence="1 2">
    <name type="scientific">Acer negundo</name>
    <name type="common">Box elder</name>
    <dbReference type="NCBI Taxonomy" id="4023"/>
    <lineage>
        <taxon>Eukaryota</taxon>
        <taxon>Viridiplantae</taxon>
        <taxon>Streptophyta</taxon>
        <taxon>Embryophyta</taxon>
        <taxon>Tracheophyta</taxon>
        <taxon>Spermatophyta</taxon>
        <taxon>Magnoliopsida</taxon>
        <taxon>eudicotyledons</taxon>
        <taxon>Gunneridae</taxon>
        <taxon>Pentapetalae</taxon>
        <taxon>rosids</taxon>
        <taxon>malvids</taxon>
        <taxon>Sapindales</taxon>
        <taxon>Sapindaceae</taxon>
        <taxon>Hippocastanoideae</taxon>
        <taxon>Acereae</taxon>
        <taxon>Acer</taxon>
    </lineage>
</organism>
<gene>
    <name evidence="1" type="ORF">LWI28_025857</name>
</gene>
<dbReference type="AlphaFoldDB" id="A0AAD5IXD2"/>
<dbReference type="Proteomes" id="UP001064489">
    <property type="component" value="Chromosome 5"/>
</dbReference>
<dbReference type="EMBL" id="JAJSOW010000102">
    <property type="protein sequence ID" value="KAI9178386.1"/>
    <property type="molecule type" value="Genomic_DNA"/>
</dbReference>
<reference evidence="1" key="2">
    <citation type="submission" date="2023-02" db="EMBL/GenBank/DDBJ databases">
        <authorList>
            <person name="Swenson N.G."/>
            <person name="Wegrzyn J.L."/>
            <person name="Mcevoy S.L."/>
        </authorList>
    </citation>
    <scope>NUCLEOTIDE SEQUENCE</scope>
    <source>
        <strain evidence="1">91603</strain>
        <tissue evidence="1">Leaf</tissue>
    </source>
</reference>
<keyword evidence="2" id="KW-1185">Reference proteome</keyword>
<protein>
    <submittedName>
        <fullName evidence="1">Uncharacterized protein</fullName>
    </submittedName>
</protein>